<dbReference type="InterPro" id="IPR018530">
    <property type="entry name" value="SiaC"/>
</dbReference>
<protein>
    <recommendedName>
        <fullName evidence="1">SiaC family regulatory phosphoprotein domain-containing protein</fullName>
    </recommendedName>
</protein>
<dbReference type="Proteomes" id="UP000198656">
    <property type="component" value="Unassembled WGS sequence"/>
</dbReference>
<gene>
    <name evidence="2" type="ORF">SAMN05443529_10377</name>
</gene>
<evidence type="ECO:0000313" key="2">
    <source>
        <dbReference type="EMBL" id="SDG44446.1"/>
    </source>
</evidence>
<dbReference type="Pfam" id="PF09345">
    <property type="entry name" value="SiaC"/>
    <property type="match status" value="1"/>
</dbReference>
<dbReference type="AlphaFoldDB" id="A0A1G7UA53"/>
<feature type="domain" description="SiaC family regulatory phosphoprotein" evidence="1">
    <location>
        <begin position="6"/>
        <end position="123"/>
    </location>
</feature>
<proteinExistence type="predicted"/>
<dbReference type="STRING" id="1121419.SAMN05443529_10377"/>
<dbReference type="OrthoDB" id="5297629at2"/>
<dbReference type="RefSeq" id="WP_092330133.1">
    <property type="nucleotide sequence ID" value="NZ_FNCP01000003.1"/>
</dbReference>
<accession>A0A1G7UA53</accession>
<keyword evidence="3" id="KW-1185">Reference proteome</keyword>
<reference evidence="3" key="1">
    <citation type="submission" date="2016-10" db="EMBL/GenBank/DDBJ databases">
        <authorList>
            <person name="Varghese N."/>
            <person name="Submissions S."/>
        </authorList>
    </citation>
    <scope>NUCLEOTIDE SEQUENCE [LARGE SCALE GENOMIC DNA]</scope>
    <source>
        <strain evidence="3">DSM 8344</strain>
    </source>
</reference>
<dbReference type="EMBL" id="FNCP01000003">
    <property type="protein sequence ID" value="SDG44446.1"/>
    <property type="molecule type" value="Genomic_DNA"/>
</dbReference>
<evidence type="ECO:0000259" key="1">
    <source>
        <dbReference type="Pfam" id="PF09345"/>
    </source>
</evidence>
<organism evidence="2 3">
    <name type="scientific">Desulfosporosinus hippei DSM 8344</name>
    <dbReference type="NCBI Taxonomy" id="1121419"/>
    <lineage>
        <taxon>Bacteria</taxon>
        <taxon>Bacillati</taxon>
        <taxon>Bacillota</taxon>
        <taxon>Clostridia</taxon>
        <taxon>Eubacteriales</taxon>
        <taxon>Desulfitobacteriaceae</taxon>
        <taxon>Desulfosporosinus</taxon>
    </lineage>
</organism>
<evidence type="ECO:0000313" key="3">
    <source>
        <dbReference type="Proteomes" id="UP000198656"/>
    </source>
</evidence>
<sequence length="129" mass="15053">MEKLLIESTKATPLIDFDSDKSMLVLKGQSYPENAFKFYDPVFNWIDSYLATNPQEIHVEVRLSYVNTSSSKCIMMLLESFEKAFQRGVNLQLNWYCDMENESEVECAEEFKEDMTFPFEIIPEAAKNH</sequence>
<name>A0A1G7UA53_9FIRM</name>